<proteinExistence type="predicted"/>
<gene>
    <name evidence="1" type="ORF">EDD73_11027</name>
</gene>
<name>A0A4R2RMY3_9FIRM</name>
<organism evidence="1 2">
    <name type="scientific">Heliophilum fasciatum</name>
    <dbReference type="NCBI Taxonomy" id="35700"/>
    <lineage>
        <taxon>Bacteria</taxon>
        <taxon>Bacillati</taxon>
        <taxon>Bacillota</taxon>
        <taxon>Clostridia</taxon>
        <taxon>Eubacteriales</taxon>
        <taxon>Heliobacteriaceae</taxon>
        <taxon>Heliophilum</taxon>
    </lineage>
</organism>
<evidence type="ECO:0000313" key="1">
    <source>
        <dbReference type="EMBL" id="TCP64328.1"/>
    </source>
</evidence>
<dbReference type="GO" id="GO:0045892">
    <property type="term" value="P:negative regulation of DNA-templated transcription"/>
    <property type="evidence" value="ECO:0007669"/>
    <property type="project" value="UniProtKB-ARBA"/>
</dbReference>
<keyword evidence="1" id="KW-0238">DNA-binding</keyword>
<protein>
    <submittedName>
        <fullName evidence="1">DNA-binding FrmR family transcriptional regulator</fullName>
    </submittedName>
</protein>
<accession>A0A4R2RMY3</accession>
<evidence type="ECO:0000313" key="2">
    <source>
        <dbReference type="Proteomes" id="UP000294813"/>
    </source>
</evidence>
<dbReference type="RefSeq" id="WP_131919069.1">
    <property type="nucleotide sequence ID" value="NZ_JAOQNU010000010.1"/>
</dbReference>
<dbReference type="Gene3D" id="1.20.58.1000">
    <property type="entry name" value="Metal-sensitive repressor, helix protomer"/>
    <property type="match status" value="1"/>
</dbReference>
<dbReference type="EMBL" id="SLXT01000010">
    <property type="protein sequence ID" value="TCP64328.1"/>
    <property type="molecule type" value="Genomic_DNA"/>
</dbReference>
<sequence length="89" mass="10060">MNCTHSKEAVLRRLKKIEGQVKGIQRMIDEEQSCIDILVQVTAVRAAINRVGTIIVMNQTRKCLGDVPMTTEQEQVMEKLLGELSKFSE</sequence>
<dbReference type="OrthoDB" id="9811244at2"/>
<dbReference type="CDD" id="cd10148">
    <property type="entry name" value="CsoR-like_DUF156"/>
    <property type="match status" value="1"/>
</dbReference>
<dbReference type="InterPro" id="IPR038390">
    <property type="entry name" value="Metal_Tscrpt_repr_sf"/>
</dbReference>
<dbReference type="AlphaFoldDB" id="A0A4R2RMY3"/>
<reference evidence="1 2" key="1">
    <citation type="submission" date="2019-03" db="EMBL/GenBank/DDBJ databases">
        <title>Genomic Encyclopedia of Type Strains, Phase IV (KMG-IV): sequencing the most valuable type-strain genomes for metagenomic binning, comparative biology and taxonomic classification.</title>
        <authorList>
            <person name="Goeker M."/>
        </authorList>
    </citation>
    <scope>NUCLEOTIDE SEQUENCE [LARGE SCALE GENOMIC DNA]</scope>
    <source>
        <strain evidence="1 2">DSM 11170</strain>
    </source>
</reference>
<dbReference type="Pfam" id="PF02583">
    <property type="entry name" value="Trns_repr_metal"/>
    <property type="match status" value="1"/>
</dbReference>
<dbReference type="GO" id="GO:0003677">
    <property type="term" value="F:DNA binding"/>
    <property type="evidence" value="ECO:0007669"/>
    <property type="project" value="UniProtKB-KW"/>
</dbReference>
<dbReference type="Proteomes" id="UP000294813">
    <property type="component" value="Unassembled WGS sequence"/>
</dbReference>
<dbReference type="InterPro" id="IPR003735">
    <property type="entry name" value="Metal_Tscrpt_repr"/>
</dbReference>
<dbReference type="GO" id="GO:0046872">
    <property type="term" value="F:metal ion binding"/>
    <property type="evidence" value="ECO:0007669"/>
    <property type="project" value="InterPro"/>
</dbReference>
<comment type="caution">
    <text evidence="1">The sequence shown here is derived from an EMBL/GenBank/DDBJ whole genome shotgun (WGS) entry which is preliminary data.</text>
</comment>
<keyword evidence="2" id="KW-1185">Reference proteome</keyword>
<dbReference type="PANTHER" id="PTHR33677">
    <property type="entry name" value="TRANSCRIPTIONAL REPRESSOR FRMR-RELATED"/>
    <property type="match status" value="1"/>
</dbReference>